<dbReference type="AlphaFoldDB" id="A0A1H3FDY8"/>
<accession>A0A1H3FDY8</accession>
<dbReference type="GO" id="GO:0008745">
    <property type="term" value="F:N-acetylmuramoyl-L-alanine amidase activity"/>
    <property type="evidence" value="ECO:0007669"/>
    <property type="project" value="InterPro"/>
</dbReference>
<gene>
    <name evidence="2" type="ORF">SAMN05421881_101160</name>
</gene>
<dbReference type="OrthoDB" id="8754850at2"/>
<proteinExistence type="predicted"/>
<dbReference type="InterPro" id="IPR002502">
    <property type="entry name" value="Amidase_domain"/>
</dbReference>
<reference evidence="2 3" key="1">
    <citation type="submission" date="2016-10" db="EMBL/GenBank/DDBJ databases">
        <authorList>
            <person name="de Groot N.N."/>
        </authorList>
    </citation>
    <scope>NUCLEOTIDE SEQUENCE [LARGE SCALE GENOMIC DNA]</scope>
    <source>
        <strain evidence="2 3">Nm1</strain>
    </source>
</reference>
<dbReference type="GO" id="GO:0009253">
    <property type="term" value="P:peptidoglycan catabolic process"/>
    <property type="evidence" value="ECO:0007669"/>
    <property type="project" value="InterPro"/>
</dbReference>
<dbReference type="Proteomes" id="UP000198640">
    <property type="component" value="Unassembled WGS sequence"/>
</dbReference>
<dbReference type="InterPro" id="IPR015510">
    <property type="entry name" value="PGRP"/>
</dbReference>
<dbReference type="CDD" id="cd06583">
    <property type="entry name" value="PGRP"/>
    <property type="match status" value="1"/>
</dbReference>
<protein>
    <submittedName>
        <fullName evidence="2">N-acetylmuramoyl-L-alanine amidase</fullName>
    </submittedName>
</protein>
<sequence length="160" mass="18099">MNRPISHLVIHCAATPNGRWHDVRDIDLWHRQAGFRRNQNWRARQNEELGHIGYHFVIYTNGAVATGRHLDEVGAHARGFNARTIGICMIGTDRFSPAQWESLHNGVSSLIVRYRGVKVVGHRDLPEVKKTCPGFSVDDWLANQMQPLPGHVLGETHEGK</sequence>
<dbReference type="EMBL" id="FNOY01000011">
    <property type="protein sequence ID" value="SDX88997.1"/>
    <property type="molecule type" value="Genomic_DNA"/>
</dbReference>
<feature type="domain" description="N-acetylmuramoyl-L-alanine amidase" evidence="1">
    <location>
        <begin position="1"/>
        <end position="134"/>
    </location>
</feature>
<name>A0A1H3FDY8_9PROT</name>
<dbReference type="STRING" id="44576.SAMN05421881_101160"/>
<dbReference type="SUPFAM" id="SSF55846">
    <property type="entry name" value="N-acetylmuramoyl-L-alanine amidase-like"/>
    <property type="match status" value="1"/>
</dbReference>
<keyword evidence="3" id="KW-1185">Reference proteome</keyword>
<dbReference type="Pfam" id="PF01510">
    <property type="entry name" value="Amidase_2"/>
    <property type="match status" value="1"/>
</dbReference>
<evidence type="ECO:0000313" key="2">
    <source>
        <dbReference type="EMBL" id="SDX88997.1"/>
    </source>
</evidence>
<dbReference type="RefSeq" id="WP_090412504.1">
    <property type="nucleotide sequence ID" value="NZ_FNOY01000011.1"/>
</dbReference>
<dbReference type="PANTHER" id="PTHR11022">
    <property type="entry name" value="PEPTIDOGLYCAN RECOGNITION PROTEIN"/>
    <property type="match status" value="1"/>
</dbReference>
<dbReference type="PANTHER" id="PTHR11022:SF41">
    <property type="entry name" value="PEPTIDOGLYCAN-RECOGNITION PROTEIN LC-RELATED"/>
    <property type="match status" value="1"/>
</dbReference>
<evidence type="ECO:0000313" key="3">
    <source>
        <dbReference type="Proteomes" id="UP000198640"/>
    </source>
</evidence>
<dbReference type="Gene3D" id="3.40.80.10">
    <property type="entry name" value="Peptidoglycan recognition protein-like"/>
    <property type="match status" value="1"/>
</dbReference>
<dbReference type="InterPro" id="IPR036505">
    <property type="entry name" value="Amidase/PGRP_sf"/>
</dbReference>
<organism evidence="2 3">
    <name type="scientific">Nitrosomonas halophila</name>
    <dbReference type="NCBI Taxonomy" id="44576"/>
    <lineage>
        <taxon>Bacteria</taxon>
        <taxon>Pseudomonadati</taxon>
        <taxon>Pseudomonadota</taxon>
        <taxon>Betaproteobacteria</taxon>
        <taxon>Nitrosomonadales</taxon>
        <taxon>Nitrosomonadaceae</taxon>
        <taxon>Nitrosomonas</taxon>
    </lineage>
</organism>
<evidence type="ECO:0000259" key="1">
    <source>
        <dbReference type="SMART" id="SM00644"/>
    </source>
</evidence>
<dbReference type="SMART" id="SM00644">
    <property type="entry name" value="Ami_2"/>
    <property type="match status" value="1"/>
</dbReference>